<sequence length="98" mass="11083">MERFASSPDNLFVRMEIASFLRFLLLLCGYGFSVGPSQNFRHVQPDDEFGSFLLMDVDFVRSEFLDPSVTIIQNHCLSVNLNQADLNIASRPQARGPD</sequence>
<gene>
    <name evidence="1" type="ORF">AYI68_g6822</name>
</gene>
<proteinExistence type="predicted"/>
<dbReference type="AlphaFoldDB" id="A0A1R0GQE8"/>
<name>A0A1R0GQE8_9FUNG</name>
<comment type="caution">
    <text evidence="1">The sequence shown here is derived from an EMBL/GenBank/DDBJ whole genome shotgun (WGS) entry which is preliminary data.</text>
</comment>
<organism evidence="1 2">
    <name type="scientific">Smittium mucronatum</name>
    <dbReference type="NCBI Taxonomy" id="133383"/>
    <lineage>
        <taxon>Eukaryota</taxon>
        <taxon>Fungi</taxon>
        <taxon>Fungi incertae sedis</taxon>
        <taxon>Zoopagomycota</taxon>
        <taxon>Kickxellomycotina</taxon>
        <taxon>Harpellomycetes</taxon>
        <taxon>Harpellales</taxon>
        <taxon>Legeriomycetaceae</taxon>
        <taxon>Smittium</taxon>
    </lineage>
</organism>
<accession>A0A1R0GQE8</accession>
<dbReference type="Proteomes" id="UP000187455">
    <property type="component" value="Unassembled WGS sequence"/>
</dbReference>
<reference evidence="1 2" key="1">
    <citation type="journal article" date="2016" name="Mol. Biol. Evol.">
        <title>Genome-Wide Survey of Gut Fungi (Harpellales) Reveals the First Horizontally Transferred Ubiquitin Gene from a Mosquito Host.</title>
        <authorList>
            <person name="Wang Y."/>
            <person name="White M.M."/>
            <person name="Kvist S."/>
            <person name="Moncalvo J.M."/>
        </authorList>
    </citation>
    <scope>NUCLEOTIDE SEQUENCE [LARGE SCALE GENOMIC DNA]</scope>
    <source>
        <strain evidence="1 2">ALG-7-W6</strain>
    </source>
</reference>
<evidence type="ECO:0000313" key="2">
    <source>
        <dbReference type="Proteomes" id="UP000187455"/>
    </source>
</evidence>
<evidence type="ECO:0000313" key="1">
    <source>
        <dbReference type="EMBL" id="OLY79117.1"/>
    </source>
</evidence>
<protein>
    <submittedName>
        <fullName evidence="1">Uncharacterized protein</fullName>
    </submittedName>
</protein>
<keyword evidence="2" id="KW-1185">Reference proteome</keyword>
<dbReference type="EMBL" id="LSSL01004949">
    <property type="protein sequence ID" value="OLY79117.1"/>
    <property type="molecule type" value="Genomic_DNA"/>
</dbReference>